<dbReference type="AlphaFoldDB" id="A0A0R3PSD8"/>
<name>A0A0R3PSD8_ANGCS</name>
<protein>
    <submittedName>
        <fullName evidence="3">Outer membrane protein</fullName>
    </submittedName>
</protein>
<evidence type="ECO:0000313" key="1">
    <source>
        <dbReference type="EMBL" id="VDM60129.1"/>
    </source>
</evidence>
<gene>
    <name evidence="1" type="ORF">ACOC_LOCUS8544</name>
</gene>
<evidence type="ECO:0000313" key="3">
    <source>
        <dbReference type="WBParaSite" id="ACOC_0000854301-mRNA-1"/>
    </source>
</evidence>
<reference evidence="3" key="1">
    <citation type="submission" date="2017-02" db="UniProtKB">
        <authorList>
            <consortium name="WormBaseParasite"/>
        </authorList>
    </citation>
    <scope>IDENTIFICATION</scope>
</reference>
<dbReference type="EMBL" id="UYYA01004170">
    <property type="protein sequence ID" value="VDM60129.1"/>
    <property type="molecule type" value="Genomic_DNA"/>
</dbReference>
<sequence length="127" mass="15573">MAKVRRVYDSGELDMNYSKAAYDVTAQLRFEIHKDFITAGKESEWVKNTLEKDYLQKRHALHPLWRWRWSVTFIYPWTRFYTDKDFKDFKKNRMMMSFDKNGKPHITEDSNLKYLKDPYKTVWKMSI</sequence>
<evidence type="ECO:0000313" key="2">
    <source>
        <dbReference type="Proteomes" id="UP000267027"/>
    </source>
</evidence>
<organism evidence="3">
    <name type="scientific">Angiostrongylus costaricensis</name>
    <name type="common">Nematode worm</name>
    <dbReference type="NCBI Taxonomy" id="334426"/>
    <lineage>
        <taxon>Eukaryota</taxon>
        <taxon>Metazoa</taxon>
        <taxon>Ecdysozoa</taxon>
        <taxon>Nematoda</taxon>
        <taxon>Chromadorea</taxon>
        <taxon>Rhabditida</taxon>
        <taxon>Rhabditina</taxon>
        <taxon>Rhabditomorpha</taxon>
        <taxon>Strongyloidea</taxon>
        <taxon>Metastrongylidae</taxon>
        <taxon>Angiostrongylus</taxon>
    </lineage>
</organism>
<keyword evidence="2" id="KW-1185">Reference proteome</keyword>
<reference evidence="1 2" key="2">
    <citation type="submission" date="2018-11" db="EMBL/GenBank/DDBJ databases">
        <authorList>
            <consortium name="Pathogen Informatics"/>
        </authorList>
    </citation>
    <scope>NUCLEOTIDE SEQUENCE [LARGE SCALE GENOMIC DNA]</scope>
    <source>
        <strain evidence="1 2">Costa Rica</strain>
    </source>
</reference>
<dbReference type="Proteomes" id="UP000267027">
    <property type="component" value="Unassembled WGS sequence"/>
</dbReference>
<dbReference type="WBParaSite" id="ACOC_0000854301-mRNA-1">
    <property type="protein sequence ID" value="ACOC_0000854301-mRNA-1"/>
    <property type="gene ID" value="ACOC_0000854301"/>
</dbReference>
<proteinExistence type="predicted"/>
<accession>A0A0R3PSD8</accession>